<protein>
    <submittedName>
        <fullName evidence="2">Uncharacterized protein</fullName>
    </submittedName>
</protein>
<feature type="transmembrane region" description="Helical" evidence="1">
    <location>
        <begin position="6"/>
        <end position="29"/>
    </location>
</feature>
<evidence type="ECO:0000313" key="2">
    <source>
        <dbReference type="EMBL" id="CAF9921095.1"/>
    </source>
</evidence>
<evidence type="ECO:0000256" key="1">
    <source>
        <dbReference type="SAM" id="Phobius"/>
    </source>
</evidence>
<keyword evidence="1" id="KW-0472">Membrane</keyword>
<proteinExistence type="predicted"/>
<accession>A0A8H3IMX1</accession>
<gene>
    <name evidence="2" type="ORF">IMSHALPRED_005079</name>
</gene>
<keyword evidence="1" id="KW-1133">Transmembrane helix</keyword>
<dbReference type="EMBL" id="CAJPDT010000027">
    <property type="protein sequence ID" value="CAF9921095.1"/>
    <property type="molecule type" value="Genomic_DNA"/>
</dbReference>
<keyword evidence="3" id="KW-1185">Reference proteome</keyword>
<name>A0A8H3IMX1_9LECA</name>
<dbReference type="OrthoDB" id="5292533at2759"/>
<keyword evidence="1" id="KW-0812">Transmembrane</keyword>
<sequence>MALDWGMAAVIVAIAIIPLMISSTAADFLQAVGRRLRGLIWPKTTQCESVLWSDFPSDKDGIHDCGAIPAECLHRSNRGTHIMASECWHSTVAIMFNRAWNSPARRARRPFRKPLQLDPNKTYLRTDTMTVLAFFAYATSKFESSPSSDHSLVTFGDSISVCGMKFKDVELELEEVSDPKGGKAVLVAHLKGSLLEIKAPIKLTKNEIQKITEGYPPLYRDTFQVRPSAPPTRYPIRDLRDAQVRGAWIIAVGMAGSIDMAMPIYFDPLPLGSYDEVDPCNGFGKPNNPITRVIQTLKLIKTAFSSAPANDKQNIQVVIDAITNMHGTRTESNVYSFIVGTDLHNVVPITLSGQQCDFIIGLFKTNVTEKSILSPAEKTQLDHILLQVLYVALWGTIRVVRYYKNNYNRIRIPDLLKKHNAIYLKGCDDE</sequence>
<reference evidence="2" key="1">
    <citation type="submission" date="2021-03" db="EMBL/GenBank/DDBJ databases">
        <authorList>
            <person name="Tagirdzhanova G."/>
        </authorList>
    </citation>
    <scope>NUCLEOTIDE SEQUENCE</scope>
</reference>
<organism evidence="2 3">
    <name type="scientific">Imshaugia aleurites</name>
    <dbReference type="NCBI Taxonomy" id="172621"/>
    <lineage>
        <taxon>Eukaryota</taxon>
        <taxon>Fungi</taxon>
        <taxon>Dikarya</taxon>
        <taxon>Ascomycota</taxon>
        <taxon>Pezizomycotina</taxon>
        <taxon>Lecanoromycetes</taxon>
        <taxon>OSLEUM clade</taxon>
        <taxon>Lecanoromycetidae</taxon>
        <taxon>Lecanorales</taxon>
        <taxon>Lecanorineae</taxon>
        <taxon>Parmeliaceae</taxon>
        <taxon>Imshaugia</taxon>
    </lineage>
</organism>
<dbReference type="AlphaFoldDB" id="A0A8H3IMX1"/>
<evidence type="ECO:0000313" key="3">
    <source>
        <dbReference type="Proteomes" id="UP000664534"/>
    </source>
</evidence>
<comment type="caution">
    <text evidence="2">The sequence shown here is derived from an EMBL/GenBank/DDBJ whole genome shotgun (WGS) entry which is preliminary data.</text>
</comment>
<dbReference type="Proteomes" id="UP000664534">
    <property type="component" value="Unassembled WGS sequence"/>
</dbReference>